<dbReference type="Proteomes" id="UP000215596">
    <property type="component" value="Unassembled WGS sequence"/>
</dbReference>
<dbReference type="PANTHER" id="PTHR37809:SF1">
    <property type="entry name" value="RIBOSOMAL PROTEIN S12 METHYLTHIOTRANSFERASE ACCESSORY FACTOR YCAO"/>
    <property type="match status" value="1"/>
</dbReference>
<evidence type="ECO:0000313" key="2">
    <source>
        <dbReference type="EMBL" id="PAD78799.1"/>
    </source>
</evidence>
<evidence type="ECO:0000259" key="1">
    <source>
        <dbReference type="PROSITE" id="PS51664"/>
    </source>
</evidence>
<reference evidence="2 3" key="1">
    <citation type="submission" date="2017-07" db="EMBL/GenBank/DDBJ databases">
        <title>Isolation and whole genome analysis of endospore-forming bacteria from heroin.</title>
        <authorList>
            <person name="Kalinowski J."/>
            <person name="Ahrens B."/>
            <person name="Al-Dilaimi A."/>
            <person name="Winkler A."/>
            <person name="Wibberg D."/>
            <person name="Schleenbecker U."/>
            <person name="Ruckert C."/>
            <person name="Wolfel R."/>
            <person name="Grass G."/>
        </authorList>
    </citation>
    <scope>NUCLEOTIDE SEQUENCE [LARGE SCALE GENOMIC DNA]</scope>
    <source>
        <strain evidence="2 3">7537-G1</strain>
    </source>
</reference>
<organism evidence="2 3">
    <name type="scientific">Paenibacillus campinasensis</name>
    <dbReference type="NCBI Taxonomy" id="66347"/>
    <lineage>
        <taxon>Bacteria</taxon>
        <taxon>Bacillati</taxon>
        <taxon>Bacillota</taxon>
        <taxon>Bacilli</taxon>
        <taxon>Bacillales</taxon>
        <taxon>Paenibacillaceae</taxon>
        <taxon>Paenibacillus</taxon>
    </lineage>
</organism>
<evidence type="ECO:0000313" key="3">
    <source>
        <dbReference type="Proteomes" id="UP000215596"/>
    </source>
</evidence>
<dbReference type="PROSITE" id="PS51664">
    <property type="entry name" value="YCAO"/>
    <property type="match status" value="1"/>
</dbReference>
<dbReference type="Gene3D" id="3.30.160.660">
    <property type="match status" value="1"/>
</dbReference>
<proteinExistence type="predicted"/>
<dbReference type="AlphaFoldDB" id="A0A268F092"/>
<dbReference type="OrthoDB" id="2379922at2"/>
<dbReference type="EMBL" id="NPBY01000016">
    <property type="protein sequence ID" value="PAD78799.1"/>
    <property type="molecule type" value="Genomic_DNA"/>
</dbReference>
<dbReference type="PANTHER" id="PTHR37809">
    <property type="entry name" value="RIBOSOMAL PROTEIN S12 METHYLTHIOTRANSFERASE ACCESSORY FACTOR YCAO"/>
    <property type="match status" value="1"/>
</dbReference>
<dbReference type="Pfam" id="PF02624">
    <property type="entry name" value="YcaO"/>
    <property type="match status" value="1"/>
</dbReference>
<protein>
    <recommendedName>
        <fullName evidence="1">YcaO domain-containing protein</fullName>
    </recommendedName>
</protein>
<dbReference type="Gene3D" id="3.30.40.250">
    <property type="match status" value="1"/>
</dbReference>
<sequence length="464" mass="51799">MMLWKGGTMITKPLYEQLIDRRTGFITRLTPAPIHPNLPRQIFSWRAQMADGFILAGIPSDRIAGGTAFNDDKARLAAIGEAVERYCGNYIGAPLLKGSYRTLTAKGYKLLDPLKVPLYSRQQYTAKGFPFVPMDRDLVMNWIEGESLTGGYRIWIPASLVYINYHQEAFRGEPQTHFVQYAGIACGATRNSAIISGLLELIERDAVAIWWGADVPLPALNVRRYPRLRSYVEPIQADSPVSFKWFPIPNDSGIPVIGSLLHDSRQHIVCMGFAARFSAEEAALKAAAEAAQSYHIALDLLDPDSPTWNAIQQGILNDKALKPYRADRSYRSAFRDDYRDMVDLYLNSQYYMDPATHTEISSLLNAEETAMLPADAAIPATMEALVHQLSSLDLEAFYADVTTPDIQDIGLCVTRAIVPGLVPNAPTAFPYLGPERLYTIPCRLRWTTGPLTEHQINRRPLPHS</sequence>
<feature type="domain" description="YcaO" evidence="1">
    <location>
        <begin position="66"/>
        <end position="464"/>
    </location>
</feature>
<name>A0A268F092_9BACL</name>
<dbReference type="Gene3D" id="3.30.1330.230">
    <property type="match status" value="1"/>
</dbReference>
<gene>
    <name evidence="2" type="ORF">CHH67_05820</name>
</gene>
<dbReference type="InterPro" id="IPR003776">
    <property type="entry name" value="YcaO-like_dom"/>
</dbReference>
<dbReference type="InterPro" id="IPR027624">
    <property type="entry name" value="TOMM_cyclo_SagD"/>
</dbReference>
<accession>A0A268F092</accession>
<comment type="caution">
    <text evidence="2">The sequence shown here is derived from an EMBL/GenBank/DDBJ whole genome shotgun (WGS) entry which is preliminary data.</text>
</comment>
<dbReference type="NCBIfam" id="TIGR03604">
    <property type="entry name" value="TOMM_cyclo_SagD"/>
    <property type="match status" value="1"/>
</dbReference>